<evidence type="ECO:0000313" key="2">
    <source>
        <dbReference type="EMBL" id="GMF64883.1"/>
    </source>
</evidence>
<sequence length="241" mass="25695">MSTKRRVTHVSTGSSDASSYNRLGLRAMPPPGGDSRRVNLPRGSVDDLQRGVGCVELLAQLSPPGVSDKKPSAFADVVFHPLRPWVAAIEPKGCGVVWDYETGEVLTEFDLGESQVLDDDETHNGDAGEEAADETDGAASMGVASPAAIPKGLLSRATASPSVRSVQGILSPTGASLIKPRRRTTLQMLFYDHEAIACTTQLPASRTCFDEWLIIVARSTIVICDLDQNGAVGALYMAWLE</sequence>
<feature type="compositionally biased region" description="Acidic residues" evidence="1">
    <location>
        <begin position="117"/>
        <end position="136"/>
    </location>
</feature>
<dbReference type="OrthoDB" id="71006at2759"/>
<protein>
    <submittedName>
        <fullName evidence="2">Unnamed protein product</fullName>
    </submittedName>
</protein>
<reference evidence="2" key="1">
    <citation type="submission" date="2023-04" db="EMBL/GenBank/DDBJ databases">
        <title>Phytophthora lilii NBRC 32176.</title>
        <authorList>
            <person name="Ichikawa N."/>
            <person name="Sato H."/>
            <person name="Tonouchi N."/>
        </authorList>
    </citation>
    <scope>NUCLEOTIDE SEQUENCE</scope>
    <source>
        <strain evidence="2">NBRC 32176</strain>
    </source>
</reference>
<feature type="compositionally biased region" description="Polar residues" evidence="1">
    <location>
        <begin position="9"/>
        <end position="21"/>
    </location>
</feature>
<evidence type="ECO:0000313" key="3">
    <source>
        <dbReference type="Proteomes" id="UP001165083"/>
    </source>
</evidence>
<dbReference type="AlphaFoldDB" id="A0A9W6YDP7"/>
<keyword evidence="3" id="KW-1185">Reference proteome</keyword>
<proteinExistence type="predicted"/>
<dbReference type="EMBL" id="BSXW01012435">
    <property type="protein sequence ID" value="GMF64883.1"/>
    <property type="molecule type" value="Genomic_DNA"/>
</dbReference>
<accession>A0A9W6YDP7</accession>
<gene>
    <name evidence="2" type="ORF">Plil01_001763500</name>
</gene>
<organism evidence="2 3">
    <name type="scientific">Phytophthora lilii</name>
    <dbReference type="NCBI Taxonomy" id="2077276"/>
    <lineage>
        <taxon>Eukaryota</taxon>
        <taxon>Sar</taxon>
        <taxon>Stramenopiles</taxon>
        <taxon>Oomycota</taxon>
        <taxon>Peronosporomycetes</taxon>
        <taxon>Peronosporales</taxon>
        <taxon>Peronosporaceae</taxon>
        <taxon>Phytophthora</taxon>
    </lineage>
</organism>
<evidence type="ECO:0000256" key="1">
    <source>
        <dbReference type="SAM" id="MobiDB-lite"/>
    </source>
</evidence>
<feature type="region of interest" description="Disordered" evidence="1">
    <location>
        <begin position="117"/>
        <end position="141"/>
    </location>
</feature>
<feature type="region of interest" description="Disordered" evidence="1">
    <location>
        <begin position="1"/>
        <end position="39"/>
    </location>
</feature>
<name>A0A9W6YDP7_9STRA</name>
<dbReference type="Proteomes" id="UP001165083">
    <property type="component" value="Unassembled WGS sequence"/>
</dbReference>
<comment type="caution">
    <text evidence="2">The sequence shown here is derived from an EMBL/GenBank/DDBJ whole genome shotgun (WGS) entry which is preliminary data.</text>
</comment>